<dbReference type="EMBL" id="JACGWK010000014">
    <property type="protein sequence ID" value="KAL0317455.1"/>
    <property type="molecule type" value="Genomic_DNA"/>
</dbReference>
<comment type="caution">
    <text evidence="1">The sequence shown here is derived from an EMBL/GenBank/DDBJ whole genome shotgun (WGS) entry which is preliminary data.</text>
</comment>
<organism evidence="1">
    <name type="scientific">Sesamum angustifolium</name>
    <dbReference type="NCBI Taxonomy" id="2727405"/>
    <lineage>
        <taxon>Eukaryota</taxon>
        <taxon>Viridiplantae</taxon>
        <taxon>Streptophyta</taxon>
        <taxon>Embryophyta</taxon>
        <taxon>Tracheophyta</taxon>
        <taxon>Spermatophyta</taxon>
        <taxon>Magnoliopsida</taxon>
        <taxon>eudicotyledons</taxon>
        <taxon>Gunneridae</taxon>
        <taxon>Pentapetalae</taxon>
        <taxon>asterids</taxon>
        <taxon>lamiids</taxon>
        <taxon>Lamiales</taxon>
        <taxon>Pedaliaceae</taxon>
        <taxon>Sesamum</taxon>
    </lineage>
</organism>
<dbReference type="AlphaFoldDB" id="A0AAW2LGA0"/>
<accession>A0AAW2LGA0</accession>
<name>A0AAW2LGA0_9LAMI</name>
<evidence type="ECO:0000313" key="1">
    <source>
        <dbReference type="EMBL" id="KAL0317455.1"/>
    </source>
</evidence>
<sequence length="57" mass="6271">MIKPSSPQVCVVGTPHQARHMAHRRELPPPSLLWDASLKLPLPRAQGHCGQPPHPPD</sequence>
<reference evidence="1" key="2">
    <citation type="journal article" date="2024" name="Plant">
        <title>Genomic evolution and insights into agronomic trait innovations of Sesamum species.</title>
        <authorList>
            <person name="Miao H."/>
            <person name="Wang L."/>
            <person name="Qu L."/>
            <person name="Liu H."/>
            <person name="Sun Y."/>
            <person name="Le M."/>
            <person name="Wang Q."/>
            <person name="Wei S."/>
            <person name="Zheng Y."/>
            <person name="Lin W."/>
            <person name="Duan Y."/>
            <person name="Cao H."/>
            <person name="Xiong S."/>
            <person name="Wang X."/>
            <person name="Wei L."/>
            <person name="Li C."/>
            <person name="Ma Q."/>
            <person name="Ju M."/>
            <person name="Zhao R."/>
            <person name="Li G."/>
            <person name="Mu C."/>
            <person name="Tian Q."/>
            <person name="Mei H."/>
            <person name="Zhang T."/>
            <person name="Gao T."/>
            <person name="Zhang H."/>
        </authorList>
    </citation>
    <scope>NUCLEOTIDE SEQUENCE</scope>
    <source>
        <strain evidence="1">G01</strain>
    </source>
</reference>
<reference evidence="1" key="1">
    <citation type="submission" date="2020-06" db="EMBL/GenBank/DDBJ databases">
        <authorList>
            <person name="Li T."/>
            <person name="Hu X."/>
            <person name="Zhang T."/>
            <person name="Song X."/>
            <person name="Zhang H."/>
            <person name="Dai N."/>
            <person name="Sheng W."/>
            <person name="Hou X."/>
            <person name="Wei L."/>
        </authorList>
    </citation>
    <scope>NUCLEOTIDE SEQUENCE</scope>
    <source>
        <strain evidence="1">G01</strain>
        <tissue evidence="1">Leaf</tissue>
    </source>
</reference>
<proteinExistence type="predicted"/>
<protein>
    <submittedName>
        <fullName evidence="1">Uncharacterized protein</fullName>
    </submittedName>
</protein>
<gene>
    <name evidence="1" type="ORF">Sangu_2159800</name>
</gene>